<dbReference type="Proteomes" id="UP000285820">
    <property type="component" value="Unassembled WGS sequence"/>
</dbReference>
<evidence type="ECO:0000313" key="4">
    <source>
        <dbReference type="Proteomes" id="UP000285820"/>
    </source>
</evidence>
<dbReference type="AlphaFoldDB" id="A0A173VQI3"/>
<name>A0A173VQI3_9FIRM</name>
<evidence type="ECO:0000313" key="1">
    <source>
        <dbReference type="EMBL" id="CUN29769.1"/>
    </source>
</evidence>
<reference evidence="1 3" key="1">
    <citation type="submission" date="2015-09" db="EMBL/GenBank/DDBJ databases">
        <authorList>
            <consortium name="Pathogen Informatics"/>
        </authorList>
    </citation>
    <scope>NUCLEOTIDE SEQUENCE [LARGE SCALE GENOMIC DNA]</scope>
    <source>
        <strain evidence="1 3">2789STDY5608887</strain>
    </source>
</reference>
<evidence type="ECO:0000313" key="3">
    <source>
        <dbReference type="Proteomes" id="UP000095453"/>
    </source>
</evidence>
<sequence length="171" mass="19644">MLLNIEQISQPYSGEYEEIIFDIESNWNSSDWSWIRFEEDTTIWCGEFRGKYIGATFSVPKGIIVVVTTDYIYVIDIVSKEMIDSERNFECTDITCTPLGDVLLSSGYGLEILKERTISSCEAIVLPVNADSLRFVKYRGNILEMNCDEYCNWSNNITLFLNCETLCVMES</sequence>
<dbReference type="EMBL" id="CYXX01000040">
    <property type="protein sequence ID" value="CUN29769.1"/>
    <property type="molecule type" value="Genomic_DNA"/>
</dbReference>
<protein>
    <submittedName>
        <fullName evidence="1">Uncharacterized protein</fullName>
    </submittedName>
</protein>
<reference evidence="2 4" key="2">
    <citation type="submission" date="2018-08" db="EMBL/GenBank/DDBJ databases">
        <title>A genome reference for cultivated species of the human gut microbiota.</title>
        <authorList>
            <person name="Zou Y."/>
            <person name="Xue W."/>
            <person name="Luo G."/>
        </authorList>
    </citation>
    <scope>NUCLEOTIDE SEQUENCE [LARGE SCALE GENOMIC DNA]</scope>
    <source>
        <strain evidence="2 4">AF24-4</strain>
    </source>
</reference>
<evidence type="ECO:0000313" key="2">
    <source>
        <dbReference type="EMBL" id="RGR64226.1"/>
    </source>
</evidence>
<dbReference type="Proteomes" id="UP000095453">
    <property type="component" value="Unassembled WGS sequence"/>
</dbReference>
<proteinExistence type="predicted"/>
<dbReference type="RefSeq" id="WP_055171971.1">
    <property type="nucleotide sequence ID" value="NZ_CYXX01000040.1"/>
</dbReference>
<organism evidence="1 3">
    <name type="scientific">Roseburia inulinivorans</name>
    <dbReference type="NCBI Taxonomy" id="360807"/>
    <lineage>
        <taxon>Bacteria</taxon>
        <taxon>Bacillati</taxon>
        <taxon>Bacillota</taxon>
        <taxon>Clostridia</taxon>
        <taxon>Lachnospirales</taxon>
        <taxon>Lachnospiraceae</taxon>
        <taxon>Roseburia</taxon>
    </lineage>
</organism>
<dbReference type="EMBL" id="QRUN01000043">
    <property type="protein sequence ID" value="RGR64226.1"/>
    <property type="molecule type" value="Genomic_DNA"/>
</dbReference>
<gene>
    <name evidence="2" type="ORF">DWY29_16155</name>
    <name evidence="1" type="ORF">ERS852444_03362</name>
</gene>
<accession>A0A173VQI3</accession>